<dbReference type="OrthoDB" id="9811395at2"/>
<dbReference type="InterPro" id="IPR036737">
    <property type="entry name" value="OmpA-like_sf"/>
</dbReference>
<protein>
    <submittedName>
        <fullName evidence="4">Outer membrane protein OmpA</fullName>
    </submittedName>
</protein>
<dbReference type="InterPro" id="IPR035986">
    <property type="entry name" value="PKD_dom_sf"/>
</dbReference>
<dbReference type="InterPro" id="IPR000601">
    <property type="entry name" value="PKD_dom"/>
</dbReference>
<evidence type="ECO:0000259" key="3">
    <source>
        <dbReference type="PROSITE" id="PS51123"/>
    </source>
</evidence>
<dbReference type="InterPro" id="IPR006665">
    <property type="entry name" value="OmpA-like"/>
</dbReference>
<dbReference type="Pfam" id="PF18911">
    <property type="entry name" value="PKD_4"/>
    <property type="match status" value="1"/>
</dbReference>
<dbReference type="GO" id="GO:0016020">
    <property type="term" value="C:membrane"/>
    <property type="evidence" value="ECO:0007669"/>
    <property type="project" value="UniProtKB-UniRule"/>
</dbReference>
<dbReference type="PROSITE" id="PS50093">
    <property type="entry name" value="PKD"/>
    <property type="match status" value="2"/>
</dbReference>
<dbReference type="InterPro" id="IPR022409">
    <property type="entry name" value="PKD/Chitinase_dom"/>
</dbReference>
<dbReference type="EMBL" id="FZPD01000005">
    <property type="protein sequence ID" value="SNT23790.1"/>
    <property type="molecule type" value="Genomic_DNA"/>
</dbReference>
<dbReference type="RefSeq" id="WP_089357576.1">
    <property type="nucleotide sequence ID" value="NZ_FZPD01000005.1"/>
</dbReference>
<reference evidence="4 5" key="1">
    <citation type="submission" date="2017-06" db="EMBL/GenBank/DDBJ databases">
        <authorList>
            <person name="Kim H.J."/>
            <person name="Triplett B.A."/>
        </authorList>
    </citation>
    <scope>NUCLEOTIDE SEQUENCE [LARGE SCALE GENOMIC DNA]</scope>
    <source>
        <strain evidence="4 5">DSM 19307</strain>
    </source>
</reference>
<keyword evidence="5" id="KW-1185">Reference proteome</keyword>
<evidence type="ECO:0000259" key="2">
    <source>
        <dbReference type="PROSITE" id="PS50093"/>
    </source>
</evidence>
<keyword evidence="1" id="KW-0472">Membrane</keyword>
<evidence type="ECO:0000256" key="1">
    <source>
        <dbReference type="PROSITE-ProRule" id="PRU00473"/>
    </source>
</evidence>
<dbReference type="Gene3D" id="2.60.40.10">
    <property type="entry name" value="Immunoglobulins"/>
    <property type="match status" value="2"/>
</dbReference>
<evidence type="ECO:0000313" key="5">
    <source>
        <dbReference type="Proteomes" id="UP000198393"/>
    </source>
</evidence>
<dbReference type="Gene3D" id="3.30.1330.60">
    <property type="entry name" value="OmpA-like domain"/>
    <property type="match status" value="1"/>
</dbReference>
<dbReference type="SMART" id="SM00089">
    <property type="entry name" value="PKD"/>
    <property type="match status" value="2"/>
</dbReference>
<accession>A0A239L0F2</accession>
<dbReference type="Pfam" id="PF00691">
    <property type="entry name" value="OmpA"/>
    <property type="match status" value="1"/>
</dbReference>
<evidence type="ECO:0000313" key="4">
    <source>
        <dbReference type="EMBL" id="SNT23790.1"/>
    </source>
</evidence>
<dbReference type="SUPFAM" id="SSF49299">
    <property type="entry name" value="PKD domain"/>
    <property type="match status" value="2"/>
</dbReference>
<proteinExistence type="predicted"/>
<sequence length="421" mass="47086">MKNKWISIVLLWPILASHSYGQEVGCEAAKARFLSFDAKCISRIASNNCVNLDITDSYDFEGKEFVFKWDMGDGTILEGLNINHCYNNPGLYVAKLSLEDPITKAVIQEEAEIDVVIKGSFGLTMNPLEDVRTDIEENASFTLDYPDSAYQIKYTYWDFGDGNFSCEGSPNYSYSKTGTYYRSLLVRLESSIDQVLLCASDSVTVKLADPTAGLLTDAIAQIEIDSRFLEDKPTYFLMKKTGDTYKEVEGQDELTGNATYRIITYRGNLIYDSEDVIVPDGADLKAVQTVISEKTMQLAEGSPSSLQAMFFELDQNELSRKIKKILDDNVELLQNLPMMDVEVGVYTTSGGSYNKGVALSIKRAQLIKQYMVDEGVKADRIKVSSPQTARSLINSCLTGSNCDYVDELLNRRADFKFKMGR</sequence>
<dbReference type="Proteomes" id="UP000198393">
    <property type="component" value="Unassembled WGS sequence"/>
</dbReference>
<dbReference type="InterPro" id="IPR013783">
    <property type="entry name" value="Ig-like_fold"/>
</dbReference>
<organism evidence="4 5">
    <name type="scientific">Ekhidna lutea</name>
    <dbReference type="NCBI Taxonomy" id="447679"/>
    <lineage>
        <taxon>Bacteria</taxon>
        <taxon>Pseudomonadati</taxon>
        <taxon>Bacteroidota</taxon>
        <taxon>Cytophagia</taxon>
        <taxon>Cytophagales</taxon>
        <taxon>Reichenbachiellaceae</taxon>
        <taxon>Ekhidna</taxon>
    </lineage>
</organism>
<dbReference type="PROSITE" id="PS51123">
    <property type="entry name" value="OMPA_2"/>
    <property type="match status" value="1"/>
</dbReference>
<feature type="domain" description="PKD" evidence="2">
    <location>
        <begin position="62"/>
        <end position="120"/>
    </location>
</feature>
<feature type="domain" description="PKD" evidence="2">
    <location>
        <begin position="157"/>
        <end position="186"/>
    </location>
</feature>
<feature type="domain" description="OmpA-like" evidence="3">
    <location>
        <begin position="298"/>
        <end position="421"/>
    </location>
</feature>
<gene>
    <name evidence="4" type="ORF">SAMN05421640_2873</name>
</gene>
<dbReference type="AlphaFoldDB" id="A0A239L0F2"/>
<dbReference type="SUPFAM" id="SSF103088">
    <property type="entry name" value="OmpA-like"/>
    <property type="match status" value="1"/>
</dbReference>
<dbReference type="CDD" id="cd00146">
    <property type="entry name" value="PKD"/>
    <property type="match status" value="2"/>
</dbReference>
<name>A0A239L0F2_EKHLU</name>